<dbReference type="HOGENOM" id="CLU_157896_1_2_6"/>
<organism evidence="2 3">
    <name type="scientific">Providencia stuartii (strain MRSN 2154)</name>
    <dbReference type="NCBI Taxonomy" id="1157951"/>
    <lineage>
        <taxon>Bacteria</taxon>
        <taxon>Pseudomonadati</taxon>
        <taxon>Pseudomonadota</taxon>
        <taxon>Gammaproteobacteria</taxon>
        <taxon>Enterobacterales</taxon>
        <taxon>Morganellaceae</taxon>
        <taxon>Providencia</taxon>
    </lineage>
</organism>
<keyword evidence="1" id="KW-1133">Transmembrane helix</keyword>
<dbReference type="AlphaFoldDB" id="A0A140NTD0"/>
<reference evidence="2 3" key="1">
    <citation type="journal article" date="2012" name="J. Bacteriol.">
        <title>Complete Genome Sequence of Providencia stuartii Clinical Isolate MRSN 2154.</title>
        <authorList>
            <person name="Clifford R.J."/>
            <person name="Hang J."/>
            <person name="Riley M.C."/>
            <person name="Onmus-Leone F."/>
            <person name="Kuschner R.A."/>
            <person name="Lesho E.P."/>
            <person name="Waterman P.E."/>
        </authorList>
    </citation>
    <scope>NUCLEOTIDE SEQUENCE [LARGE SCALE GENOMIC DNA]</scope>
    <source>
        <strain evidence="2 3">MRSN 2154</strain>
    </source>
</reference>
<evidence type="ECO:0000256" key="1">
    <source>
        <dbReference type="SAM" id="Phobius"/>
    </source>
</evidence>
<keyword evidence="1" id="KW-0812">Transmembrane</keyword>
<gene>
    <name evidence="2" type="ordered locus">S70_20740</name>
</gene>
<evidence type="ECO:0008006" key="4">
    <source>
        <dbReference type="Google" id="ProtNLM"/>
    </source>
</evidence>
<dbReference type="InterPro" id="IPR008407">
    <property type="entry name" value="Brnchd-chn_aa_trnsp_AzlD"/>
</dbReference>
<dbReference type="RefSeq" id="WP_014658340.1">
    <property type="nucleotide sequence ID" value="NC_017731.1"/>
</dbReference>
<feature type="transmembrane region" description="Helical" evidence="1">
    <location>
        <begin position="67"/>
        <end position="100"/>
    </location>
</feature>
<keyword evidence="1" id="KW-0472">Membrane</keyword>
<dbReference type="PATRIC" id="fig|1157951.4.peg.4166"/>
<evidence type="ECO:0000313" key="2">
    <source>
        <dbReference type="EMBL" id="AFH95928.1"/>
    </source>
</evidence>
<feature type="transmembrane region" description="Helical" evidence="1">
    <location>
        <begin position="37"/>
        <end position="55"/>
    </location>
</feature>
<reference evidence="3" key="2">
    <citation type="submission" date="2012-04" db="EMBL/GenBank/DDBJ databases">
        <title>Complete genome sequence of Providencia stuartii clinical isolate MRSN 2154.</title>
        <authorList>
            <person name="Clifford R.J."/>
            <person name="Hang J."/>
            <person name="Riley M.C."/>
            <person name="Onmus-Leone F."/>
            <person name="Kuschner R.A."/>
            <person name="Lesho E.P."/>
            <person name="Waterman P.E."/>
        </authorList>
    </citation>
    <scope>NUCLEOTIDE SEQUENCE [LARGE SCALE GENOMIC DNA]</scope>
    <source>
        <strain evidence="3">MRSN 2154</strain>
    </source>
</reference>
<protein>
    <recommendedName>
        <fullName evidence="4">Branched-chain amino acid transporter</fullName>
    </recommendedName>
</protein>
<accession>A0A140NTD0</accession>
<evidence type="ECO:0000313" key="3">
    <source>
        <dbReference type="Proteomes" id="UP000005012"/>
    </source>
</evidence>
<proteinExistence type="predicted"/>
<dbReference type="Pfam" id="PF05437">
    <property type="entry name" value="AzlD"/>
    <property type="match status" value="1"/>
</dbReference>
<dbReference type="KEGG" id="psi:S70_20740"/>
<name>A0A140NTD0_PROSM</name>
<dbReference type="Proteomes" id="UP000005012">
    <property type="component" value="Chromosome"/>
</dbReference>
<dbReference type="OrthoDB" id="4257348at2"/>
<dbReference type="GeneID" id="93519339"/>
<sequence>MIWVLILTLTVIVFSLRYVFLIPQLPVRLPLFIKQALGYSAPCLLTAICAPVILLDNHALRDFPDNPYLWGALFCVVTAALLKNMLLTVGLTLVFFYSLIYFIG</sequence>
<dbReference type="EMBL" id="CP003488">
    <property type="protein sequence ID" value="AFH95928.1"/>
    <property type="molecule type" value="Genomic_DNA"/>
</dbReference>